<evidence type="ECO:0000313" key="3">
    <source>
        <dbReference type="Proteomes" id="UP001347796"/>
    </source>
</evidence>
<proteinExistence type="predicted"/>
<feature type="compositionally biased region" description="Basic and acidic residues" evidence="1">
    <location>
        <begin position="46"/>
        <end position="64"/>
    </location>
</feature>
<comment type="caution">
    <text evidence="2">The sequence shown here is derived from an EMBL/GenBank/DDBJ whole genome shotgun (WGS) entry which is preliminary data.</text>
</comment>
<protein>
    <submittedName>
        <fullName evidence="2">Uncharacterized protein</fullName>
    </submittedName>
</protein>
<dbReference type="Proteomes" id="UP001347796">
    <property type="component" value="Unassembled WGS sequence"/>
</dbReference>
<dbReference type="EMBL" id="JAZGQO010000008">
    <property type="protein sequence ID" value="KAK6180173.1"/>
    <property type="molecule type" value="Genomic_DNA"/>
</dbReference>
<feature type="compositionally biased region" description="Basic and acidic residues" evidence="1">
    <location>
        <begin position="71"/>
        <end position="83"/>
    </location>
</feature>
<gene>
    <name evidence="2" type="ORF">SNE40_012368</name>
</gene>
<evidence type="ECO:0000313" key="2">
    <source>
        <dbReference type="EMBL" id="KAK6180173.1"/>
    </source>
</evidence>
<reference evidence="2 3" key="1">
    <citation type="submission" date="2024-01" db="EMBL/GenBank/DDBJ databases">
        <title>The genome of the rayed Mediterranean limpet Patella caerulea (Linnaeus, 1758).</title>
        <authorList>
            <person name="Anh-Thu Weber A."/>
            <person name="Halstead-Nussloch G."/>
        </authorList>
    </citation>
    <scope>NUCLEOTIDE SEQUENCE [LARGE SCALE GENOMIC DNA]</scope>
    <source>
        <strain evidence="2">AATW-2023a</strain>
        <tissue evidence="2">Whole specimen</tissue>
    </source>
</reference>
<name>A0AAN8JUD0_PATCE</name>
<evidence type="ECO:0000256" key="1">
    <source>
        <dbReference type="SAM" id="MobiDB-lite"/>
    </source>
</evidence>
<organism evidence="2 3">
    <name type="scientific">Patella caerulea</name>
    <name type="common">Rayed Mediterranean limpet</name>
    <dbReference type="NCBI Taxonomy" id="87958"/>
    <lineage>
        <taxon>Eukaryota</taxon>
        <taxon>Metazoa</taxon>
        <taxon>Spiralia</taxon>
        <taxon>Lophotrochozoa</taxon>
        <taxon>Mollusca</taxon>
        <taxon>Gastropoda</taxon>
        <taxon>Patellogastropoda</taxon>
        <taxon>Patelloidea</taxon>
        <taxon>Patellidae</taxon>
        <taxon>Patella</taxon>
    </lineage>
</organism>
<dbReference type="AlphaFoldDB" id="A0AAN8JUD0"/>
<sequence>MRIPQTKSSVWGFTHIWFHYANEMHKRGGGGNTQGKDQGGEQGVEEWCKGKGEKGEYREKRGEGGEEGEEECRGKEEGMDRRS</sequence>
<feature type="region of interest" description="Disordered" evidence="1">
    <location>
        <begin position="25"/>
        <end position="83"/>
    </location>
</feature>
<keyword evidence="3" id="KW-1185">Reference proteome</keyword>
<accession>A0AAN8JUD0</accession>